<protein>
    <submittedName>
        <fullName evidence="1">Alcohol dehydrogenase-like domain-containing protein</fullName>
    </submittedName>
</protein>
<sequence>MARSLPKYYKAAIVEGPGLPLELIELEQKQPGPGQVMVKVLLAAGQFGTHHFPCVPGHDIVGDVVAVDEGVARVFVGQRVGGAWHGGHDNTCRQYYAGLFQLCWNGTANGVSQDGGYGEYVVLRSEAVVRIPKDIDPALVAPLLYAGITSQEALSPFKGLGGLGPLDVQDASKMGYKVIVLSPSADKEDFARELGAHDFIDTSAKDAVKCLQQLGGASLILVTAPNPKAISPLTGGLRAGEKLCVLAPVGPVELNSVGLISKAVSVHGWPGGHAVDCEDAIEFAREHDVRCVVERFGLKDVEKAMKHMLDNTVRFRSVLLMDLQ</sequence>
<dbReference type="Proteomes" id="UP000805649">
    <property type="component" value="Unassembled WGS sequence"/>
</dbReference>
<evidence type="ECO:0000313" key="2">
    <source>
        <dbReference type="Proteomes" id="UP000805649"/>
    </source>
</evidence>
<proteinExistence type="predicted"/>
<organism evidence="1 2">
    <name type="scientific">Colletotrichum truncatum</name>
    <name type="common">Anthracnose fungus</name>
    <name type="synonym">Colletotrichum capsici</name>
    <dbReference type="NCBI Taxonomy" id="5467"/>
    <lineage>
        <taxon>Eukaryota</taxon>
        <taxon>Fungi</taxon>
        <taxon>Dikarya</taxon>
        <taxon>Ascomycota</taxon>
        <taxon>Pezizomycotina</taxon>
        <taxon>Sordariomycetes</taxon>
        <taxon>Hypocreomycetidae</taxon>
        <taxon>Glomerellales</taxon>
        <taxon>Glomerellaceae</taxon>
        <taxon>Colletotrichum</taxon>
        <taxon>Colletotrichum truncatum species complex</taxon>
    </lineage>
</organism>
<evidence type="ECO:0000313" key="1">
    <source>
        <dbReference type="EMBL" id="KAL0933640.1"/>
    </source>
</evidence>
<gene>
    <name evidence="1" type="ORF">CTRU02_210439</name>
</gene>
<accession>A0ACC3YNZ2</accession>
<name>A0ACC3YNZ2_COLTU</name>
<comment type="caution">
    <text evidence="1">The sequence shown here is derived from an EMBL/GenBank/DDBJ whole genome shotgun (WGS) entry which is preliminary data.</text>
</comment>
<reference evidence="1 2" key="1">
    <citation type="journal article" date="2020" name="Phytopathology">
        <title>Genome Sequence Resources of Colletotrichum truncatum, C. plurivorum, C. musicola, and C. sojae: Four Species Pathogenic to Soybean (Glycine max).</title>
        <authorList>
            <person name="Rogerio F."/>
            <person name="Boufleur T.R."/>
            <person name="Ciampi-Guillardi M."/>
            <person name="Sukno S.A."/>
            <person name="Thon M.R."/>
            <person name="Massola Junior N.S."/>
            <person name="Baroncelli R."/>
        </authorList>
    </citation>
    <scope>NUCLEOTIDE SEQUENCE [LARGE SCALE GENOMIC DNA]</scope>
    <source>
        <strain evidence="1 2">CMES1059</strain>
    </source>
</reference>
<dbReference type="EMBL" id="VUJX02000007">
    <property type="protein sequence ID" value="KAL0933640.1"/>
    <property type="molecule type" value="Genomic_DNA"/>
</dbReference>
<keyword evidence="2" id="KW-1185">Reference proteome</keyword>